<feature type="compositionally biased region" description="Basic and acidic residues" evidence="4">
    <location>
        <begin position="63"/>
        <end position="76"/>
    </location>
</feature>
<dbReference type="PRINTS" id="PR00292">
    <property type="entry name" value="POTATOINHBTR"/>
</dbReference>
<comment type="similarity">
    <text evidence="1">Belongs to the protease inhibitor I13 (potato type I serine protease inhibitor) family.</text>
</comment>
<evidence type="ECO:0000313" key="5">
    <source>
        <dbReference type="EMBL" id="KAK7274960.1"/>
    </source>
</evidence>
<evidence type="ECO:0000256" key="3">
    <source>
        <dbReference type="ARBA" id="ARBA00022900"/>
    </source>
</evidence>
<dbReference type="GO" id="GO:0009611">
    <property type="term" value="P:response to wounding"/>
    <property type="evidence" value="ECO:0007669"/>
    <property type="project" value="InterPro"/>
</dbReference>
<feature type="compositionally biased region" description="Low complexity" evidence="4">
    <location>
        <begin position="43"/>
        <end position="53"/>
    </location>
</feature>
<evidence type="ECO:0000256" key="4">
    <source>
        <dbReference type="SAM" id="MobiDB-lite"/>
    </source>
</evidence>
<feature type="region of interest" description="Disordered" evidence="4">
    <location>
        <begin position="1"/>
        <end position="96"/>
    </location>
</feature>
<dbReference type="InterPro" id="IPR036354">
    <property type="entry name" value="Prot_inh_pot1_sf"/>
</dbReference>
<reference evidence="5 6" key="1">
    <citation type="submission" date="2024-01" db="EMBL/GenBank/DDBJ databases">
        <title>The genomes of 5 underutilized Papilionoideae crops provide insights into root nodulation and disease resistanc.</title>
        <authorList>
            <person name="Yuan L."/>
        </authorList>
    </citation>
    <scope>NUCLEOTIDE SEQUENCE [LARGE SCALE GENOMIC DNA]</scope>
    <source>
        <strain evidence="5">ZHUSHIDOU_FW_LH</strain>
        <tissue evidence="5">Leaf</tissue>
    </source>
</reference>
<comment type="caution">
    <text evidence="5">The sequence shown here is derived from an EMBL/GenBank/DDBJ whole genome shotgun (WGS) entry which is preliminary data.</text>
</comment>
<feature type="compositionally biased region" description="Basic and acidic residues" evidence="4">
    <location>
        <begin position="28"/>
        <end position="42"/>
    </location>
</feature>
<accession>A0AAN9IF82</accession>
<name>A0AAN9IF82_CROPI</name>
<dbReference type="PANTHER" id="PTHR33673:SF36">
    <property type="entry name" value="MYB-LIKE PROTEIN Q"/>
    <property type="match status" value="1"/>
</dbReference>
<dbReference type="SUPFAM" id="SSF54654">
    <property type="entry name" value="CI-2 family of serine protease inhibitors"/>
    <property type="match status" value="1"/>
</dbReference>
<dbReference type="EMBL" id="JAYWIO010000003">
    <property type="protein sequence ID" value="KAK7274960.1"/>
    <property type="molecule type" value="Genomic_DNA"/>
</dbReference>
<proteinExistence type="inferred from homology"/>
<evidence type="ECO:0000313" key="6">
    <source>
        <dbReference type="Proteomes" id="UP001372338"/>
    </source>
</evidence>
<protein>
    <submittedName>
        <fullName evidence="5">Uncharacterized protein</fullName>
    </submittedName>
</protein>
<feature type="compositionally biased region" description="Low complexity" evidence="4">
    <location>
        <begin position="81"/>
        <end position="95"/>
    </location>
</feature>
<dbReference type="Proteomes" id="UP001372338">
    <property type="component" value="Unassembled WGS sequence"/>
</dbReference>
<sequence length="558" mass="61012">MHTETMHAQRSVHSKKEKHGKIFSGTNDDSRKSKHSDSKSEVINESESSIVSERQVDIMTRGESGKNDDSHTHINETKGTSASARKSGSSSSSESSFDDYFGMNELKFATSGSSTSKSGKDYVSSSESSSKSEVDNSLRVNTSSTFKVYNVAKPQKGTSPISSPPVQVMERTGVYDPARIPSSVFERNPNQLDWSEASNESLFSLHVGNNSFSRERMLGEAKSGELNFVSGEFTKSGELNLFSRTPSILIEEIDTTRKSVEVENPQTTETSDEAFKSEERLSEDQDEIKSTDHPASSKSSKANVSSLSHDSENSTRSFAFPISVHGHFATVLIVAGRSAINGQPAAIRGQAVSVQIVAGRSATVGTIAIQKALIMPPLYWRKRKKIMLRRKMFLDSGHLINKNHTLQATLFTVAAVVSDVNKHTHVPVVAVVAVGSNAFLVLLFHAIASLLAHYANAALNANVAVEAVKDNQKVKSEKEKKETKRKRVKMSSCKGKSSWEELVGTNGDAATQIIMRENPRVKARTVPKDSVVTTDFRCDRVRVFVDNQNIVARVPIIG</sequence>
<dbReference type="GO" id="GO:0004867">
    <property type="term" value="F:serine-type endopeptidase inhibitor activity"/>
    <property type="evidence" value="ECO:0007669"/>
    <property type="project" value="UniProtKB-KW"/>
</dbReference>
<feature type="region of interest" description="Disordered" evidence="4">
    <location>
        <begin position="109"/>
        <end position="137"/>
    </location>
</feature>
<feature type="compositionally biased region" description="Low complexity" evidence="4">
    <location>
        <begin position="296"/>
        <end position="308"/>
    </location>
</feature>
<dbReference type="PANTHER" id="PTHR33673">
    <property type="entry name" value="SUPPRESSOR SRP40-LIKE PROTEIN"/>
    <property type="match status" value="1"/>
</dbReference>
<organism evidence="5 6">
    <name type="scientific">Crotalaria pallida</name>
    <name type="common">Smooth rattlebox</name>
    <name type="synonym">Crotalaria striata</name>
    <dbReference type="NCBI Taxonomy" id="3830"/>
    <lineage>
        <taxon>Eukaryota</taxon>
        <taxon>Viridiplantae</taxon>
        <taxon>Streptophyta</taxon>
        <taxon>Embryophyta</taxon>
        <taxon>Tracheophyta</taxon>
        <taxon>Spermatophyta</taxon>
        <taxon>Magnoliopsida</taxon>
        <taxon>eudicotyledons</taxon>
        <taxon>Gunneridae</taxon>
        <taxon>Pentapetalae</taxon>
        <taxon>rosids</taxon>
        <taxon>fabids</taxon>
        <taxon>Fabales</taxon>
        <taxon>Fabaceae</taxon>
        <taxon>Papilionoideae</taxon>
        <taxon>50 kb inversion clade</taxon>
        <taxon>genistoids sensu lato</taxon>
        <taxon>core genistoids</taxon>
        <taxon>Crotalarieae</taxon>
        <taxon>Crotalaria</taxon>
    </lineage>
</organism>
<keyword evidence="6" id="KW-1185">Reference proteome</keyword>
<dbReference type="AlphaFoldDB" id="A0AAN9IF82"/>
<gene>
    <name evidence="5" type="ORF">RIF29_16063</name>
</gene>
<dbReference type="Pfam" id="PF00280">
    <property type="entry name" value="potato_inhibit"/>
    <property type="match status" value="1"/>
</dbReference>
<keyword evidence="2" id="KW-0646">Protease inhibitor</keyword>
<feature type="compositionally biased region" description="Basic and acidic residues" evidence="4">
    <location>
        <begin position="273"/>
        <end position="292"/>
    </location>
</feature>
<dbReference type="Gene3D" id="3.30.10.10">
    <property type="entry name" value="Trypsin Inhibitor V, subunit A"/>
    <property type="match status" value="1"/>
</dbReference>
<keyword evidence="3" id="KW-0722">Serine protease inhibitor</keyword>
<evidence type="ECO:0000256" key="2">
    <source>
        <dbReference type="ARBA" id="ARBA00022690"/>
    </source>
</evidence>
<dbReference type="InterPro" id="IPR000864">
    <property type="entry name" value="Prot_inh_pot1"/>
</dbReference>
<feature type="compositionally biased region" description="Basic residues" evidence="4">
    <location>
        <begin position="10"/>
        <end position="21"/>
    </location>
</feature>
<evidence type="ECO:0000256" key="1">
    <source>
        <dbReference type="ARBA" id="ARBA00008210"/>
    </source>
</evidence>
<feature type="compositionally biased region" description="Low complexity" evidence="4">
    <location>
        <begin position="110"/>
        <end position="129"/>
    </location>
</feature>
<feature type="region of interest" description="Disordered" evidence="4">
    <location>
        <begin position="259"/>
        <end position="308"/>
    </location>
</feature>